<organism evidence="2 3">
    <name type="scientific">Pleurodeles waltl</name>
    <name type="common">Iberian ribbed newt</name>
    <dbReference type="NCBI Taxonomy" id="8319"/>
    <lineage>
        <taxon>Eukaryota</taxon>
        <taxon>Metazoa</taxon>
        <taxon>Chordata</taxon>
        <taxon>Craniata</taxon>
        <taxon>Vertebrata</taxon>
        <taxon>Euteleostomi</taxon>
        <taxon>Amphibia</taxon>
        <taxon>Batrachia</taxon>
        <taxon>Caudata</taxon>
        <taxon>Salamandroidea</taxon>
        <taxon>Salamandridae</taxon>
        <taxon>Pleurodelinae</taxon>
        <taxon>Pleurodeles</taxon>
    </lineage>
</organism>
<accession>A0AAV7T327</accession>
<feature type="compositionally biased region" description="Basic and acidic residues" evidence="1">
    <location>
        <begin position="523"/>
        <end position="532"/>
    </location>
</feature>
<gene>
    <name evidence="2" type="ORF">NDU88_002675</name>
</gene>
<feature type="compositionally biased region" description="Basic and acidic residues" evidence="1">
    <location>
        <begin position="608"/>
        <end position="630"/>
    </location>
</feature>
<feature type="compositionally biased region" description="Low complexity" evidence="1">
    <location>
        <begin position="805"/>
        <end position="829"/>
    </location>
</feature>
<evidence type="ECO:0000313" key="3">
    <source>
        <dbReference type="Proteomes" id="UP001066276"/>
    </source>
</evidence>
<name>A0AAV7T327_PLEWA</name>
<dbReference type="AlphaFoldDB" id="A0AAV7T327"/>
<evidence type="ECO:0000313" key="2">
    <source>
        <dbReference type="EMBL" id="KAJ1170804.1"/>
    </source>
</evidence>
<proteinExistence type="predicted"/>
<evidence type="ECO:0000256" key="1">
    <source>
        <dbReference type="SAM" id="MobiDB-lite"/>
    </source>
</evidence>
<reference evidence="2" key="1">
    <citation type="journal article" date="2022" name="bioRxiv">
        <title>Sequencing and chromosome-scale assembly of the giantPleurodeles waltlgenome.</title>
        <authorList>
            <person name="Brown T."/>
            <person name="Elewa A."/>
            <person name="Iarovenko S."/>
            <person name="Subramanian E."/>
            <person name="Araus A.J."/>
            <person name="Petzold A."/>
            <person name="Susuki M."/>
            <person name="Suzuki K.-i.T."/>
            <person name="Hayashi T."/>
            <person name="Toyoda A."/>
            <person name="Oliveira C."/>
            <person name="Osipova E."/>
            <person name="Leigh N.D."/>
            <person name="Simon A."/>
            <person name="Yun M.H."/>
        </authorList>
    </citation>
    <scope>NUCLEOTIDE SEQUENCE</scope>
    <source>
        <strain evidence="2">20211129_DDA</strain>
        <tissue evidence="2">Liver</tissue>
    </source>
</reference>
<keyword evidence="3" id="KW-1185">Reference proteome</keyword>
<protein>
    <submittedName>
        <fullName evidence="2">Uncharacterized protein</fullName>
    </submittedName>
</protein>
<feature type="region of interest" description="Disordered" evidence="1">
    <location>
        <begin position="728"/>
        <end position="750"/>
    </location>
</feature>
<feature type="compositionally biased region" description="Basic and acidic residues" evidence="1">
    <location>
        <begin position="870"/>
        <end position="880"/>
    </location>
</feature>
<feature type="region of interest" description="Disordered" evidence="1">
    <location>
        <begin position="775"/>
        <end position="880"/>
    </location>
</feature>
<feature type="region of interest" description="Disordered" evidence="1">
    <location>
        <begin position="608"/>
        <end position="674"/>
    </location>
</feature>
<comment type="caution">
    <text evidence="2">The sequence shown here is derived from an EMBL/GenBank/DDBJ whole genome shotgun (WGS) entry which is preliminary data.</text>
</comment>
<dbReference type="EMBL" id="JANPWB010000007">
    <property type="protein sequence ID" value="KAJ1170804.1"/>
    <property type="molecule type" value="Genomic_DNA"/>
</dbReference>
<dbReference type="Proteomes" id="UP001066276">
    <property type="component" value="Chromosome 4_1"/>
</dbReference>
<feature type="compositionally biased region" description="Polar residues" evidence="1">
    <location>
        <begin position="643"/>
        <end position="661"/>
    </location>
</feature>
<feature type="region of interest" description="Disordered" evidence="1">
    <location>
        <begin position="497"/>
        <end position="542"/>
    </location>
</feature>
<sequence>MLCVSSKNGAVGLTFLVIGIYNGKLLFGKTDRNTPEHCSCECVNEFECAPGQTNHLRKRYQDCHITQENETKVMSIEGQRNDFPLMKRNSHWAAFQPEYKSEVLNLALRKSRKKKEQHREHGCFVCLNCGMLQPYPTGPCENALSAAEAELLSQHFHRVISQRKDLSSTAGWEDLESNQLWELSNSGIGIDEDQLIIRSSKPEVIFAGKELGLDMTRECEQPPSVTEERLTHPWERPDAKESLVATSGVASEEDAMRRGAHKHRSQLGGHGVRLDQSLNASVQPDNTLICKYMDCEQMQNGKRQKGDALGETVKTQPENTLESCFMDNDKEQLPHVGIKAHPLKSVRFYIPEQKHGSNAVNTSSSGTKLQNNLFRKNNKREMVILESDSNKRSRKGRQVDEQLQTAGMGKRGKISKPTKRKHNINTTVPDFLHVKINMHPFRKVRIHPSDPNIKTQLLKQSRKGYKVQRLPHMAQPGAPLYQGISAAKHNSLCVQKETGDAEHDPGAHQEKKNANGKGRRNPKTLEEERGSENTEVIDPPKLCETTQGTALTASVPAGNSAIAPSLFSKASPLYGESGTLASDNCNALDKEPSVSSPVNETIGYLRKTNTESEAGRNAEHQTDADGDNARKRPRPNLPKEGTEANTEVQQTITASGSTSAVSGHAGADLENEPLESVDANPVKLATILMVLNIKKTNEAINMSQGNNTDLQINSNGQVHKDSAANMQEVQSNQPGKVNSAQPVSEMPLGGGEVLSALQGLKDISSEAENEALLIPSKLNEPEKPAPKPTQQQLTDSPSEEKQSEENNSNNNRCALAPSMATPATSSALSERSKVMILGGGSEGPMNVTQYLTERSKHAEAPQNDSIADPNEPHPLHREGSQKKKICLVLPEQINSTAQSINRKIK</sequence>
<feature type="compositionally biased region" description="Polar residues" evidence="1">
    <location>
        <begin position="728"/>
        <end position="742"/>
    </location>
</feature>
<feature type="compositionally biased region" description="Basic and acidic residues" evidence="1">
    <location>
        <begin position="497"/>
        <end position="513"/>
    </location>
</feature>